<dbReference type="EMBL" id="CAJVPZ010051847">
    <property type="protein sequence ID" value="CAG8779709.1"/>
    <property type="molecule type" value="Genomic_DNA"/>
</dbReference>
<dbReference type="OrthoDB" id="10434892at2759"/>
<accession>A0A9N9JFE7</accession>
<feature type="non-terminal residue" evidence="1">
    <location>
        <position position="1"/>
    </location>
</feature>
<protein>
    <submittedName>
        <fullName evidence="1">16157_t:CDS:1</fullName>
    </submittedName>
</protein>
<proteinExistence type="predicted"/>
<sequence length="106" mass="12630">LEKTNYPSELFPTIHLVDFEQLQGGYTNSKLRSHPSLSHMVFFFKLDAENIYNEYTKNIPDDLKEEWLKYKSRVVQEYQDDILKIKHPSIVGQTFDEIFDFPIFIP</sequence>
<comment type="caution">
    <text evidence="1">The sequence shown here is derived from an EMBL/GenBank/DDBJ whole genome shotgun (WGS) entry which is preliminary data.</text>
</comment>
<feature type="non-terminal residue" evidence="1">
    <location>
        <position position="106"/>
    </location>
</feature>
<name>A0A9N9JFE7_9GLOM</name>
<evidence type="ECO:0000313" key="1">
    <source>
        <dbReference type="EMBL" id="CAG8779709.1"/>
    </source>
</evidence>
<organism evidence="1 2">
    <name type="scientific">Racocetra fulgida</name>
    <dbReference type="NCBI Taxonomy" id="60492"/>
    <lineage>
        <taxon>Eukaryota</taxon>
        <taxon>Fungi</taxon>
        <taxon>Fungi incertae sedis</taxon>
        <taxon>Mucoromycota</taxon>
        <taxon>Glomeromycotina</taxon>
        <taxon>Glomeromycetes</taxon>
        <taxon>Diversisporales</taxon>
        <taxon>Gigasporaceae</taxon>
        <taxon>Racocetra</taxon>
    </lineage>
</organism>
<dbReference type="AlphaFoldDB" id="A0A9N9JFE7"/>
<gene>
    <name evidence="1" type="ORF">RFULGI_LOCUS15705</name>
</gene>
<dbReference type="Proteomes" id="UP000789396">
    <property type="component" value="Unassembled WGS sequence"/>
</dbReference>
<reference evidence="1" key="1">
    <citation type="submission" date="2021-06" db="EMBL/GenBank/DDBJ databases">
        <authorList>
            <person name="Kallberg Y."/>
            <person name="Tangrot J."/>
            <person name="Rosling A."/>
        </authorList>
    </citation>
    <scope>NUCLEOTIDE SEQUENCE</scope>
    <source>
        <strain evidence="1">IN212</strain>
    </source>
</reference>
<evidence type="ECO:0000313" key="2">
    <source>
        <dbReference type="Proteomes" id="UP000789396"/>
    </source>
</evidence>
<keyword evidence="2" id="KW-1185">Reference proteome</keyword>